<comment type="caution">
    <text evidence="1">The sequence shown here is derived from an EMBL/GenBank/DDBJ whole genome shotgun (WGS) entry which is preliminary data.</text>
</comment>
<dbReference type="PANTHER" id="PTHR42780:SF1">
    <property type="entry name" value="ISOLEUCINE--TRNA LIGASE, CYTOPLASMIC"/>
    <property type="match status" value="1"/>
</dbReference>
<organism evidence="1 2">
    <name type="scientific">Eleusine coracana subsp. coracana</name>
    <dbReference type="NCBI Taxonomy" id="191504"/>
    <lineage>
        <taxon>Eukaryota</taxon>
        <taxon>Viridiplantae</taxon>
        <taxon>Streptophyta</taxon>
        <taxon>Embryophyta</taxon>
        <taxon>Tracheophyta</taxon>
        <taxon>Spermatophyta</taxon>
        <taxon>Magnoliopsida</taxon>
        <taxon>Liliopsida</taxon>
        <taxon>Poales</taxon>
        <taxon>Poaceae</taxon>
        <taxon>PACMAD clade</taxon>
        <taxon>Chloridoideae</taxon>
        <taxon>Cynodonteae</taxon>
        <taxon>Eleusininae</taxon>
        <taxon>Eleusine</taxon>
    </lineage>
</organism>
<dbReference type="PANTHER" id="PTHR42780">
    <property type="entry name" value="SOLEUCYL-TRNA SYNTHETASE"/>
    <property type="match status" value="1"/>
</dbReference>
<reference evidence="1" key="2">
    <citation type="submission" date="2021-12" db="EMBL/GenBank/DDBJ databases">
        <title>Resequencing data analysis of finger millet.</title>
        <authorList>
            <person name="Hatakeyama M."/>
            <person name="Aluri S."/>
            <person name="Balachadran M.T."/>
            <person name="Sivarajan S.R."/>
            <person name="Poveda L."/>
            <person name="Shimizu-Inatsugi R."/>
            <person name="Schlapbach R."/>
            <person name="Sreeman S.M."/>
            <person name="Shimizu K.K."/>
        </authorList>
    </citation>
    <scope>NUCLEOTIDE SEQUENCE</scope>
</reference>
<accession>A0AAV5DSA0</accession>
<proteinExistence type="predicted"/>
<dbReference type="InterPro" id="IPR023586">
    <property type="entry name" value="Ile-tRNA-ligase_type2"/>
</dbReference>
<gene>
    <name evidence="1" type="primary">ga31597</name>
    <name evidence="1" type="ORF">PR202_ga31597</name>
</gene>
<dbReference type="Proteomes" id="UP001054889">
    <property type="component" value="Unassembled WGS sequence"/>
</dbReference>
<dbReference type="AlphaFoldDB" id="A0AAV5DSA0"/>
<sequence length="239" mass="26658">MLLCGLNPISGKRLGKDMGKVSSEVKKMTQEQILAFEKSGEISFFGHCLKLDDIKVVRQFKRPENVSEKEIDAAGDGDVLVILDLRADQSLIEAGVAREVVNRIQKLRKIAQLEPTDPVDVYYKSVGDNKNTLQDILKSQVVICEESHSVHDMSFVIYIARSSPMLSTDILPYVSGNSDHVEALRVYLLSRSISRLKSEFQARNGMITVDFIEGYPPIVLQLGKHVFLSAGDSYLARQS</sequence>
<dbReference type="EMBL" id="BQKI01000052">
    <property type="protein sequence ID" value="GJN13246.1"/>
    <property type="molecule type" value="Genomic_DNA"/>
</dbReference>
<keyword evidence="2" id="KW-1185">Reference proteome</keyword>
<dbReference type="GO" id="GO:0006428">
    <property type="term" value="P:isoleucyl-tRNA aminoacylation"/>
    <property type="evidence" value="ECO:0007669"/>
    <property type="project" value="TreeGrafter"/>
</dbReference>
<evidence type="ECO:0000313" key="2">
    <source>
        <dbReference type="Proteomes" id="UP001054889"/>
    </source>
</evidence>
<protein>
    <submittedName>
        <fullName evidence="1">Uncharacterized protein</fullName>
    </submittedName>
</protein>
<reference evidence="1" key="1">
    <citation type="journal article" date="2018" name="DNA Res.">
        <title>Multiple hybrid de novo genome assembly of finger millet, an orphan allotetraploid crop.</title>
        <authorList>
            <person name="Hatakeyama M."/>
            <person name="Aluri S."/>
            <person name="Balachadran M.T."/>
            <person name="Sivarajan S.R."/>
            <person name="Patrignani A."/>
            <person name="Gruter S."/>
            <person name="Poveda L."/>
            <person name="Shimizu-Inatsugi R."/>
            <person name="Baeten J."/>
            <person name="Francoijs K.J."/>
            <person name="Nataraja K.N."/>
            <person name="Reddy Y.A.N."/>
            <person name="Phadnis S."/>
            <person name="Ravikumar R.L."/>
            <person name="Schlapbach R."/>
            <person name="Sreeman S.M."/>
            <person name="Shimizu K.K."/>
        </authorList>
    </citation>
    <scope>NUCLEOTIDE SEQUENCE</scope>
</reference>
<name>A0AAV5DSA0_ELECO</name>
<dbReference type="GO" id="GO:0004822">
    <property type="term" value="F:isoleucine-tRNA ligase activity"/>
    <property type="evidence" value="ECO:0007669"/>
    <property type="project" value="InterPro"/>
</dbReference>
<dbReference type="Pfam" id="PF19302">
    <property type="entry name" value="DUF5915"/>
    <property type="match status" value="1"/>
</dbReference>
<evidence type="ECO:0000313" key="1">
    <source>
        <dbReference type="EMBL" id="GJN13246.1"/>
    </source>
</evidence>